<organism evidence="1 2">
    <name type="scientific">Nezara viridula</name>
    <name type="common">Southern green stink bug</name>
    <name type="synonym">Cimex viridulus</name>
    <dbReference type="NCBI Taxonomy" id="85310"/>
    <lineage>
        <taxon>Eukaryota</taxon>
        <taxon>Metazoa</taxon>
        <taxon>Ecdysozoa</taxon>
        <taxon>Arthropoda</taxon>
        <taxon>Hexapoda</taxon>
        <taxon>Insecta</taxon>
        <taxon>Pterygota</taxon>
        <taxon>Neoptera</taxon>
        <taxon>Paraneoptera</taxon>
        <taxon>Hemiptera</taxon>
        <taxon>Heteroptera</taxon>
        <taxon>Panheteroptera</taxon>
        <taxon>Pentatomomorpha</taxon>
        <taxon>Pentatomoidea</taxon>
        <taxon>Pentatomidae</taxon>
        <taxon>Pentatominae</taxon>
        <taxon>Nezara</taxon>
    </lineage>
</organism>
<protein>
    <submittedName>
        <fullName evidence="1">Uncharacterized protein</fullName>
    </submittedName>
</protein>
<evidence type="ECO:0000313" key="2">
    <source>
        <dbReference type="Proteomes" id="UP001152798"/>
    </source>
</evidence>
<dbReference type="AlphaFoldDB" id="A0A9P0HFQ2"/>
<dbReference type="OrthoDB" id="10413464at2759"/>
<dbReference type="EMBL" id="OV725081">
    <property type="protein sequence ID" value="CAH1401550.1"/>
    <property type="molecule type" value="Genomic_DNA"/>
</dbReference>
<sequence>MQSSQSEIQRKHKKNKGGIVITKRTIPDHLVKHPENYGLNEKLIKMCTPEPENTFEKELEDTIAEIEDMFSKKVTELQNMMQEAGIENLPLLE</sequence>
<reference evidence="1" key="1">
    <citation type="submission" date="2022-01" db="EMBL/GenBank/DDBJ databases">
        <authorList>
            <person name="King R."/>
        </authorList>
    </citation>
    <scope>NUCLEOTIDE SEQUENCE</scope>
</reference>
<proteinExistence type="predicted"/>
<gene>
    <name evidence="1" type="ORF">NEZAVI_LOCUS10553</name>
</gene>
<accession>A0A9P0HFQ2</accession>
<name>A0A9P0HFQ2_NEZVI</name>
<dbReference type="Proteomes" id="UP001152798">
    <property type="component" value="Chromosome 5"/>
</dbReference>
<keyword evidence="2" id="KW-1185">Reference proteome</keyword>
<evidence type="ECO:0000313" key="1">
    <source>
        <dbReference type="EMBL" id="CAH1401550.1"/>
    </source>
</evidence>